<dbReference type="AlphaFoldDB" id="A0A1Y2GD07"/>
<organism evidence="2 3">
    <name type="scientific">Lobosporangium transversale</name>
    <dbReference type="NCBI Taxonomy" id="64571"/>
    <lineage>
        <taxon>Eukaryota</taxon>
        <taxon>Fungi</taxon>
        <taxon>Fungi incertae sedis</taxon>
        <taxon>Mucoromycota</taxon>
        <taxon>Mortierellomycotina</taxon>
        <taxon>Mortierellomycetes</taxon>
        <taxon>Mortierellales</taxon>
        <taxon>Mortierellaceae</taxon>
        <taxon>Lobosporangium</taxon>
    </lineage>
</organism>
<feature type="region of interest" description="Disordered" evidence="1">
    <location>
        <begin position="1"/>
        <end position="28"/>
    </location>
</feature>
<gene>
    <name evidence="2" type="ORF">BCR41DRAFT_360067</name>
</gene>
<keyword evidence="3" id="KW-1185">Reference proteome</keyword>
<evidence type="ECO:0000313" key="2">
    <source>
        <dbReference type="EMBL" id="ORZ07479.1"/>
    </source>
</evidence>
<reference evidence="2 3" key="1">
    <citation type="submission" date="2016-07" db="EMBL/GenBank/DDBJ databases">
        <title>Pervasive Adenine N6-methylation of Active Genes in Fungi.</title>
        <authorList>
            <consortium name="DOE Joint Genome Institute"/>
            <person name="Mondo S.J."/>
            <person name="Dannebaum R.O."/>
            <person name="Kuo R.C."/>
            <person name="Labutti K."/>
            <person name="Haridas S."/>
            <person name="Kuo A."/>
            <person name="Salamov A."/>
            <person name="Ahrendt S.R."/>
            <person name="Lipzen A."/>
            <person name="Sullivan W."/>
            <person name="Andreopoulos W.B."/>
            <person name="Clum A."/>
            <person name="Lindquist E."/>
            <person name="Daum C."/>
            <person name="Ramamoorthy G.K."/>
            <person name="Gryganskyi A."/>
            <person name="Culley D."/>
            <person name="Magnuson J.K."/>
            <person name="James T.Y."/>
            <person name="O'Malley M.A."/>
            <person name="Stajich J.E."/>
            <person name="Spatafora J.W."/>
            <person name="Visel A."/>
            <person name="Grigoriev I.V."/>
        </authorList>
    </citation>
    <scope>NUCLEOTIDE SEQUENCE [LARGE SCALE GENOMIC DNA]</scope>
    <source>
        <strain evidence="2 3">NRRL 3116</strain>
    </source>
</reference>
<dbReference type="RefSeq" id="XP_021877986.1">
    <property type="nucleotide sequence ID" value="XM_022025299.1"/>
</dbReference>
<evidence type="ECO:0000313" key="3">
    <source>
        <dbReference type="Proteomes" id="UP000193648"/>
    </source>
</evidence>
<dbReference type="Proteomes" id="UP000193648">
    <property type="component" value="Unassembled WGS sequence"/>
</dbReference>
<evidence type="ECO:0000256" key="1">
    <source>
        <dbReference type="SAM" id="MobiDB-lite"/>
    </source>
</evidence>
<name>A0A1Y2GD07_9FUNG</name>
<accession>A0A1Y2GD07</accession>
<dbReference type="EMBL" id="MCFF01000041">
    <property type="protein sequence ID" value="ORZ07479.1"/>
    <property type="molecule type" value="Genomic_DNA"/>
</dbReference>
<dbReference type="InParanoid" id="A0A1Y2GD07"/>
<feature type="region of interest" description="Disordered" evidence="1">
    <location>
        <begin position="67"/>
        <end position="90"/>
    </location>
</feature>
<proteinExistence type="predicted"/>
<sequence>MTLSRDEYAGVEESLDSTETTDKHGDASDVAVVDRPKIISEACSLIQKENGVEVLLRHSRTSKSGIAPITARHGGHQPPEHDVNDGARTPPRNVQGYCEEIPLAKEIKTSTELTIAEMRTTRFQEDWIHDLLYYRLILLRAGLNPNVDENTYTSFWVSPDFFALQTSVQGLISSGFVNESHFGPSAWRRSLARGTQSSKGTNVDAYFIGRDDYVDVIFENISPPSCTNHSKHHDDKEKTWRNAVDALLERYYNSSGSFEIAKGYKIVCVIVFGYDISIYTVSILDRNEYLVQKVFQDKCHVRRDVYLSKLLVHLKICLAIKTIMEDNWDVCVEFDNSIESTVKEEQGHFNMKIHTTSMKAQISPTKNRRLPI</sequence>
<comment type="caution">
    <text evidence="2">The sequence shown here is derived from an EMBL/GenBank/DDBJ whole genome shotgun (WGS) entry which is preliminary data.</text>
</comment>
<dbReference type="OrthoDB" id="2391656at2759"/>
<protein>
    <submittedName>
        <fullName evidence="2">Uncharacterized protein</fullName>
    </submittedName>
</protein>
<dbReference type="GeneID" id="33567143"/>